<dbReference type="SUPFAM" id="SSF53850">
    <property type="entry name" value="Periplasmic binding protein-like II"/>
    <property type="match status" value="1"/>
</dbReference>
<evidence type="ECO:0000256" key="2">
    <source>
        <dbReference type="ARBA" id="ARBA00008520"/>
    </source>
</evidence>
<proteinExistence type="inferred from homology"/>
<dbReference type="InterPro" id="IPR050490">
    <property type="entry name" value="Bact_solute-bd_prot1"/>
</dbReference>
<comment type="subcellular location">
    <subcellularLocation>
        <location evidence="1">Periplasm</location>
    </subcellularLocation>
</comment>
<comment type="similarity">
    <text evidence="2">Belongs to the bacterial solute-binding protein 1 family.</text>
</comment>
<feature type="signal peptide" evidence="3">
    <location>
        <begin position="1"/>
        <end position="18"/>
    </location>
</feature>
<sequence>MKKLALILCALIPSLSMATSISVIHPNHSPSEVKAYKMLQNSLEKVGLTWSSELAETAEFPDSEQIKGLVFQDSETPRMAQINGKELERWYDLGVVRHLTRVADQNRWREFLPDFVYKQIQHRSQIVAVPSGLHVTNTIWASKSIIDQTGLPLDNSWENFLSLLAAIQANGISPIAVIDIPQSDALIFESLLLAEVGAEPYNAVMKDLDSSSLRAIEPAFERVFKKMDQLKPYILRLPADSQSSRLVEAIVAGEAAMTFQGTWLQGAFNLKGLIANQQYYCAQVPGPNEGVVFKLETFAALATNQTGAQQHQEAFAMQVLDKDTQFLLNNYSGALPVTPNTGLEALNECNAELTERITNATATGNIVGSTAYGMNLPIPIGEEVLSIIHDYMKSGSSAAETANHLRKRMKYGSFVIN</sequence>
<dbReference type="Pfam" id="PF13416">
    <property type="entry name" value="SBP_bac_8"/>
    <property type="match status" value="1"/>
</dbReference>
<evidence type="ECO:0000313" key="5">
    <source>
        <dbReference type="Proteomes" id="UP001595710"/>
    </source>
</evidence>
<dbReference type="PANTHER" id="PTHR43649">
    <property type="entry name" value="ARABINOSE-BINDING PROTEIN-RELATED"/>
    <property type="match status" value="1"/>
</dbReference>
<reference evidence="5" key="1">
    <citation type="journal article" date="2019" name="Int. J. Syst. Evol. Microbiol.">
        <title>The Global Catalogue of Microorganisms (GCM) 10K type strain sequencing project: providing services to taxonomists for standard genome sequencing and annotation.</title>
        <authorList>
            <consortium name="The Broad Institute Genomics Platform"/>
            <consortium name="The Broad Institute Genome Sequencing Center for Infectious Disease"/>
            <person name="Wu L."/>
            <person name="Ma J."/>
        </authorList>
    </citation>
    <scope>NUCLEOTIDE SEQUENCE [LARGE SCALE GENOMIC DNA]</scope>
    <source>
        <strain evidence="5">CECT 8288</strain>
    </source>
</reference>
<gene>
    <name evidence="4" type="ORF">ACFOND_01830</name>
</gene>
<accession>A0ABV7WNF5</accession>
<evidence type="ECO:0000313" key="4">
    <source>
        <dbReference type="EMBL" id="MFC3700364.1"/>
    </source>
</evidence>
<evidence type="ECO:0000256" key="1">
    <source>
        <dbReference type="ARBA" id="ARBA00004418"/>
    </source>
</evidence>
<keyword evidence="3" id="KW-0732">Signal</keyword>
<evidence type="ECO:0000256" key="3">
    <source>
        <dbReference type="SAM" id="SignalP"/>
    </source>
</evidence>
<organism evidence="4 5">
    <name type="scientific">Reinekea marina</name>
    <dbReference type="NCBI Taxonomy" id="1310421"/>
    <lineage>
        <taxon>Bacteria</taxon>
        <taxon>Pseudomonadati</taxon>
        <taxon>Pseudomonadota</taxon>
        <taxon>Gammaproteobacteria</taxon>
        <taxon>Oceanospirillales</taxon>
        <taxon>Saccharospirillaceae</taxon>
        <taxon>Reinekea</taxon>
    </lineage>
</organism>
<dbReference type="InterPro" id="IPR006059">
    <property type="entry name" value="SBP"/>
</dbReference>
<dbReference type="EMBL" id="JBHRYN010000004">
    <property type="protein sequence ID" value="MFC3700364.1"/>
    <property type="molecule type" value="Genomic_DNA"/>
</dbReference>
<feature type="chain" id="PRO_5045297806" evidence="3">
    <location>
        <begin position="19"/>
        <end position="417"/>
    </location>
</feature>
<dbReference type="Proteomes" id="UP001595710">
    <property type="component" value="Unassembled WGS sequence"/>
</dbReference>
<comment type="caution">
    <text evidence="4">The sequence shown here is derived from an EMBL/GenBank/DDBJ whole genome shotgun (WGS) entry which is preliminary data.</text>
</comment>
<dbReference type="RefSeq" id="WP_290282193.1">
    <property type="nucleotide sequence ID" value="NZ_JAUFQI010000001.1"/>
</dbReference>
<name>A0ABV7WNF5_9GAMM</name>
<dbReference type="Gene3D" id="3.40.190.10">
    <property type="entry name" value="Periplasmic binding protein-like II"/>
    <property type="match status" value="2"/>
</dbReference>
<protein>
    <submittedName>
        <fullName evidence="4">Extracellular solute-binding protein</fullName>
    </submittedName>
</protein>
<keyword evidence="5" id="KW-1185">Reference proteome</keyword>